<sequence>MSAFVQPTAAFPPAQPDDPNSPLLFKDNIGLVQTQITTVRSLAHEALNAIKGAYQPGSSPAHTADNLAALRQSIHTLNELLYTTGVGSLPLLAPEANEPPTEEQLANQAKKAIETLFTLHTRMQETVSVAANIMSAPEQAPRR</sequence>
<comment type="caution">
    <text evidence="2">The sequence shown here is derived from an EMBL/GenBank/DDBJ whole genome shotgun (WGS) entry which is preliminary data.</text>
</comment>
<gene>
    <name evidence="2" type="ORF">EDB92DRAFT_1792675</name>
</gene>
<dbReference type="AlphaFoldDB" id="A0AAD4LL90"/>
<name>A0AAD4LL90_9AGAM</name>
<proteinExistence type="predicted"/>
<reference evidence="2" key="1">
    <citation type="submission" date="2022-01" db="EMBL/GenBank/DDBJ databases">
        <title>Comparative genomics reveals a dynamic genome evolution in the ectomycorrhizal milk-cap (Lactarius) mushrooms.</title>
        <authorList>
            <consortium name="DOE Joint Genome Institute"/>
            <person name="Lebreton A."/>
            <person name="Tang N."/>
            <person name="Kuo A."/>
            <person name="LaButti K."/>
            <person name="Drula E."/>
            <person name="Barry K."/>
            <person name="Clum A."/>
            <person name="Lipzen A."/>
            <person name="Mousain D."/>
            <person name="Ng V."/>
            <person name="Wang R."/>
            <person name="Wang X."/>
            <person name="Dai Y."/>
            <person name="Henrissat B."/>
            <person name="Grigoriev I.V."/>
            <person name="Guerin-Laguette A."/>
            <person name="Yu F."/>
            <person name="Martin F.M."/>
        </authorList>
    </citation>
    <scope>NUCLEOTIDE SEQUENCE</scope>
    <source>
        <strain evidence="2">QP</strain>
    </source>
</reference>
<evidence type="ECO:0000313" key="3">
    <source>
        <dbReference type="Proteomes" id="UP001201163"/>
    </source>
</evidence>
<organism evidence="2 3">
    <name type="scientific">Lactarius akahatsu</name>
    <dbReference type="NCBI Taxonomy" id="416441"/>
    <lineage>
        <taxon>Eukaryota</taxon>
        <taxon>Fungi</taxon>
        <taxon>Dikarya</taxon>
        <taxon>Basidiomycota</taxon>
        <taxon>Agaricomycotina</taxon>
        <taxon>Agaricomycetes</taxon>
        <taxon>Russulales</taxon>
        <taxon>Russulaceae</taxon>
        <taxon>Lactarius</taxon>
    </lineage>
</organism>
<dbReference type="EMBL" id="JAKELL010000007">
    <property type="protein sequence ID" value="KAH8997340.1"/>
    <property type="molecule type" value="Genomic_DNA"/>
</dbReference>
<keyword evidence="3" id="KW-1185">Reference proteome</keyword>
<accession>A0AAD4LL90</accession>
<protein>
    <submittedName>
        <fullName evidence="2">Uncharacterized protein</fullName>
    </submittedName>
</protein>
<dbReference type="Proteomes" id="UP001201163">
    <property type="component" value="Unassembled WGS sequence"/>
</dbReference>
<evidence type="ECO:0000256" key="1">
    <source>
        <dbReference type="SAM" id="MobiDB-lite"/>
    </source>
</evidence>
<feature type="region of interest" description="Disordered" evidence="1">
    <location>
        <begin position="1"/>
        <end position="21"/>
    </location>
</feature>
<evidence type="ECO:0000313" key="2">
    <source>
        <dbReference type="EMBL" id="KAH8997340.1"/>
    </source>
</evidence>